<name>A0A7Y5ARX3_9GAMM</name>
<reference evidence="1 2" key="1">
    <citation type="submission" date="2020-06" db="EMBL/GenBank/DDBJ databases">
        <title>Rheinheimera sp. nov., a marine bacterium isolated from coastal.</title>
        <authorList>
            <person name="Yu Q."/>
            <person name="Qi Y."/>
            <person name="Pu J."/>
        </authorList>
    </citation>
    <scope>NUCLEOTIDE SEQUENCE [LARGE SCALE GENOMIC DNA]</scope>
    <source>
        <strain evidence="1 2">YQF-2</strain>
    </source>
</reference>
<evidence type="ECO:0000313" key="2">
    <source>
        <dbReference type="Proteomes" id="UP000523161"/>
    </source>
</evidence>
<keyword evidence="2" id="KW-1185">Reference proteome</keyword>
<sequence>MTAYIYNRVPQHIIDGFRASRTVFDHLHNVFQVCECINYYSELKASNLRDGFDIIVFGAHNPRVLVRRANGFSCIQLPFQIIDDGETISLVLEDFGEIVDGRFTSLMRSALNTALDSNISTDEIALTLAESFGLDVQTACLYCDIFFHLVSQDHGYFRFDDDEENQNGDIHPRFHLDFFLNNTSSFKIGLDRPIEIEAIVSMLDPSKPKWYLRK</sequence>
<evidence type="ECO:0000313" key="1">
    <source>
        <dbReference type="EMBL" id="NRQ42954.1"/>
    </source>
</evidence>
<comment type="caution">
    <text evidence="1">The sequence shown here is derived from an EMBL/GenBank/DDBJ whole genome shotgun (WGS) entry which is preliminary data.</text>
</comment>
<gene>
    <name evidence="1" type="ORF">HRH59_10355</name>
</gene>
<organism evidence="1 2">
    <name type="scientific">Rheinheimera lutimaris</name>
    <dbReference type="NCBI Taxonomy" id="2740584"/>
    <lineage>
        <taxon>Bacteria</taxon>
        <taxon>Pseudomonadati</taxon>
        <taxon>Pseudomonadota</taxon>
        <taxon>Gammaproteobacteria</taxon>
        <taxon>Chromatiales</taxon>
        <taxon>Chromatiaceae</taxon>
        <taxon>Rheinheimera</taxon>
    </lineage>
</organism>
<dbReference type="Proteomes" id="UP000523161">
    <property type="component" value="Unassembled WGS sequence"/>
</dbReference>
<dbReference type="AlphaFoldDB" id="A0A7Y5ARX3"/>
<protein>
    <submittedName>
        <fullName evidence="1">Uncharacterized protein</fullName>
    </submittedName>
</protein>
<accession>A0A7Y5ARX3</accession>
<dbReference type="EMBL" id="JABSOD010000008">
    <property type="protein sequence ID" value="NRQ42954.1"/>
    <property type="molecule type" value="Genomic_DNA"/>
</dbReference>
<dbReference type="RefSeq" id="WP_173501193.1">
    <property type="nucleotide sequence ID" value="NZ_JABSOD010000008.1"/>
</dbReference>
<proteinExistence type="predicted"/>